<organism evidence="2">
    <name type="scientific">Phaeocystis antarctica</name>
    <dbReference type="NCBI Taxonomy" id="33657"/>
    <lineage>
        <taxon>Eukaryota</taxon>
        <taxon>Haptista</taxon>
        <taxon>Haptophyta</taxon>
        <taxon>Prymnesiophyceae</taxon>
        <taxon>Phaeocystales</taxon>
        <taxon>Phaeocystaceae</taxon>
        <taxon>Phaeocystis</taxon>
    </lineage>
</organism>
<gene>
    <name evidence="2" type="ORF">PANT1444_LOCUS5639</name>
</gene>
<protein>
    <submittedName>
        <fullName evidence="2">Uncharacterized protein</fullName>
    </submittedName>
</protein>
<name>A0A7S0EB34_9EUKA</name>
<feature type="transmembrane region" description="Helical" evidence="1">
    <location>
        <begin position="69"/>
        <end position="88"/>
    </location>
</feature>
<feature type="transmembrane region" description="Helical" evidence="1">
    <location>
        <begin position="108"/>
        <end position="128"/>
    </location>
</feature>
<dbReference type="AlphaFoldDB" id="A0A7S0EB34"/>
<evidence type="ECO:0000256" key="1">
    <source>
        <dbReference type="SAM" id="Phobius"/>
    </source>
</evidence>
<keyword evidence="1" id="KW-0812">Transmembrane</keyword>
<reference evidence="2" key="1">
    <citation type="submission" date="2021-01" db="EMBL/GenBank/DDBJ databases">
        <authorList>
            <person name="Corre E."/>
            <person name="Pelletier E."/>
            <person name="Niang G."/>
            <person name="Scheremetjew M."/>
            <person name="Finn R."/>
            <person name="Kale V."/>
            <person name="Holt S."/>
            <person name="Cochrane G."/>
            <person name="Meng A."/>
            <person name="Brown T."/>
            <person name="Cohen L."/>
        </authorList>
    </citation>
    <scope>NUCLEOTIDE SEQUENCE</scope>
    <source>
        <strain evidence="2">CCMP1374</strain>
    </source>
</reference>
<sequence length="245" mass="25560">MCLLGAAVGLRGAVRGGVRGAGLGQTHASRTGRPILLAPEPSGFGIPERRVAQSAEQEITPAAEGPFDVLLYGAAVFVLTRGVAVPLFHFLGKLVDHGSLVSSPTLSNNLVCVGVLTCCACALMLVAAHSVHLFPLSRTEAADSSPPGLAELLSCVDSSDTLEAVAAWCKATGVNHVTDLVGREQTFAMELSNLMPPTKRDALLEALAAVSAKHVGVWTRSDQDEAVEALKVLALAERMFRQSSP</sequence>
<accession>A0A7S0EB34</accession>
<proteinExistence type="predicted"/>
<keyword evidence="1" id="KW-0472">Membrane</keyword>
<evidence type="ECO:0000313" key="2">
    <source>
        <dbReference type="EMBL" id="CAD8478353.1"/>
    </source>
</evidence>
<dbReference type="EMBL" id="HBEP01010026">
    <property type="protein sequence ID" value="CAD8478353.1"/>
    <property type="molecule type" value="Transcribed_RNA"/>
</dbReference>
<keyword evidence="1" id="KW-1133">Transmembrane helix</keyword>